<accession>A0ACC1L8E0</accession>
<protein>
    <submittedName>
        <fullName evidence="1">Uncharacterized protein</fullName>
    </submittedName>
</protein>
<proteinExistence type="predicted"/>
<evidence type="ECO:0000313" key="2">
    <source>
        <dbReference type="Proteomes" id="UP001140087"/>
    </source>
</evidence>
<dbReference type="EMBL" id="JANBUN010000504">
    <property type="protein sequence ID" value="KAJ2803249.1"/>
    <property type="molecule type" value="Genomic_DNA"/>
</dbReference>
<dbReference type="Proteomes" id="UP001140087">
    <property type="component" value="Unassembled WGS sequence"/>
</dbReference>
<organism evidence="1 2">
    <name type="scientific">Coemansia helicoidea</name>
    <dbReference type="NCBI Taxonomy" id="1286919"/>
    <lineage>
        <taxon>Eukaryota</taxon>
        <taxon>Fungi</taxon>
        <taxon>Fungi incertae sedis</taxon>
        <taxon>Zoopagomycota</taxon>
        <taxon>Kickxellomycotina</taxon>
        <taxon>Kickxellomycetes</taxon>
        <taxon>Kickxellales</taxon>
        <taxon>Kickxellaceae</taxon>
        <taxon>Coemansia</taxon>
    </lineage>
</organism>
<gene>
    <name evidence="1" type="ORF">H4R21_002105</name>
</gene>
<comment type="caution">
    <text evidence="1">The sequence shown here is derived from an EMBL/GenBank/DDBJ whole genome shotgun (WGS) entry which is preliminary data.</text>
</comment>
<reference evidence="1" key="1">
    <citation type="submission" date="2022-07" db="EMBL/GenBank/DDBJ databases">
        <title>Phylogenomic reconstructions and comparative analyses of Kickxellomycotina fungi.</title>
        <authorList>
            <person name="Reynolds N.K."/>
            <person name="Stajich J.E."/>
            <person name="Barry K."/>
            <person name="Grigoriev I.V."/>
            <person name="Crous P."/>
            <person name="Smith M.E."/>
        </authorList>
    </citation>
    <scope>NUCLEOTIDE SEQUENCE</scope>
    <source>
        <strain evidence="1">BCRC 34780</strain>
    </source>
</reference>
<name>A0ACC1L8E0_9FUNG</name>
<sequence length="723" mass="79419">MATWYSVYTMLYGAGYQVMKLLHLKSVCRFLFHHARARTPRDYMKAISPVFIDFGTFQPYTVLFFFIGILYAHLQPLLLLMATLYFVVGLFVMKYMCVYAWYFRQQSAGAIWPVIFRRMVACVLAYQALTTAIFAGGGNRWFVAPMVVLMLGSWYYFWVRCKSLRRLAESVPLQLLREADRRRQATLLRELKEKLGPATAAPHLPSIQIHGGPTPPDTAASVAGAEAERVEAAAHPAPDLESQPLVPQRELPQRTRAWFAAVIRSAVVHPARALASAASCGIVWLQGDPAGPLLAHLDDYAFPERVSSQTTRLAGRAADDPGQSKEQPGSLVDVLWSVLVGIPRGLRAIGSEYFMTFHIPRACLDTSVASFPHVENADSAFISTRARRRLSSLPQRAASTTTSDSGNADSAKQMNFCLASADAPPATAPCIGDCAETHSLLAALPPSPLTTPEPSSQPDDPAAGPPAPMQYQELSSELPHGTRMNRKWTDFSQPNMSYLPGVLDSTRFTYMHPGMHGDLPALWLPVQCTRRRDELRSTMRQRLKGALSAIEAALEDNIIGGRVAHRLSEKHREVRRLVRDSRQHLSPFSSRQSAARSSTDHPSAAPRPADSGSSVVEIADDATSLASSAAAAERLPPQLPATMTQLEVQQKMDDIHVEAKCSALGIDSSVVRNWDPVGLHRSITYTQITDDAPPPPLPSDSESEYDDQDSRDPTPPDVPKAHS</sequence>
<evidence type="ECO:0000313" key="1">
    <source>
        <dbReference type="EMBL" id="KAJ2803249.1"/>
    </source>
</evidence>
<keyword evidence="2" id="KW-1185">Reference proteome</keyword>